<reference evidence="13 14" key="1">
    <citation type="journal article" date="2019" name="Proc. Natl. Acad. Sci. U.S.A.">
        <title>Regulatory changes in pterin and carotenoid genes underlie balanced color polymorphisms in the wall lizard.</title>
        <authorList>
            <person name="Andrade P."/>
            <person name="Pinho C."/>
            <person name="Perez I de Lanuza G."/>
            <person name="Afonso S."/>
            <person name="Brejcha J."/>
            <person name="Rubin C.J."/>
            <person name="Wallerman O."/>
            <person name="Pereira P."/>
            <person name="Sabatino S.J."/>
            <person name="Bellati A."/>
            <person name="Pellitteri-Rosa D."/>
            <person name="Bosakova Z."/>
            <person name="Bunikis I."/>
            <person name="Carretero M.A."/>
            <person name="Feiner N."/>
            <person name="Marsik P."/>
            <person name="Pauperio F."/>
            <person name="Salvi D."/>
            <person name="Soler L."/>
            <person name="While G.M."/>
            <person name="Uller T."/>
            <person name="Font E."/>
            <person name="Andersson L."/>
            <person name="Carneiro M."/>
        </authorList>
    </citation>
    <scope>NUCLEOTIDE SEQUENCE</scope>
</reference>
<name>A0A670KD23_PODMU</name>
<keyword evidence="14" id="KW-1185">Reference proteome</keyword>
<dbReference type="InterPro" id="IPR013783">
    <property type="entry name" value="Ig-like_fold"/>
</dbReference>
<feature type="chain" id="PRO_5025433832" evidence="11">
    <location>
        <begin position="26"/>
        <end position="307"/>
    </location>
</feature>
<evidence type="ECO:0000256" key="11">
    <source>
        <dbReference type="SAM" id="SignalP"/>
    </source>
</evidence>
<evidence type="ECO:0000256" key="1">
    <source>
        <dbReference type="ARBA" id="ARBA00004479"/>
    </source>
</evidence>
<feature type="signal peptide" evidence="11">
    <location>
        <begin position="1"/>
        <end position="25"/>
    </location>
</feature>
<dbReference type="Ensembl" id="ENSPMRT00000034692.1">
    <property type="protein sequence ID" value="ENSPMRP00000032717.1"/>
    <property type="gene ID" value="ENSPMRG00000021194.1"/>
</dbReference>
<gene>
    <name evidence="13" type="primary">MPZL3</name>
</gene>
<dbReference type="PANTHER" id="PTHR13869">
    <property type="entry name" value="MYELIN P0 RELATED"/>
    <property type="match status" value="1"/>
</dbReference>
<keyword evidence="6 10" id="KW-0472">Membrane</keyword>
<feature type="transmembrane region" description="Helical" evidence="10">
    <location>
        <begin position="153"/>
        <end position="173"/>
    </location>
</feature>
<organism evidence="13 14">
    <name type="scientific">Podarcis muralis</name>
    <name type="common">Wall lizard</name>
    <name type="synonym">Lacerta muralis</name>
    <dbReference type="NCBI Taxonomy" id="64176"/>
    <lineage>
        <taxon>Eukaryota</taxon>
        <taxon>Metazoa</taxon>
        <taxon>Chordata</taxon>
        <taxon>Craniata</taxon>
        <taxon>Vertebrata</taxon>
        <taxon>Euteleostomi</taxon>
        <taxon>Lepidosauria</taxon>
        <taxon>Squamata</taxon>
        <taxon>Bifurcata</taxon>
        <taxon>Unidentata</taxon>
        <taxon>Episquamata</taxon>
        <taxon>Laterata</taxon>
        <taxon>Lacertibaenia</taxon>
        <taxon>Lacertidae</taxon>
        <taxon>Podarcis</taxon>
    </lineage>
</organism>
<dbReference type="SUPFAM" id="SSF48726">
    <property type="entry name" value="Immunoglobulin"/>
    <property type="match status" value="1"/>
</dbReference>
<evidence type="ECO:0000313" key="14">
    <source>
        <dbReference type="Proteomes" id="UP000472272"/>
    </source>
</evidence>
<dbReference type="Proteomes" id="UP000472272">
    <property type="component" value="Chromosome 15"/>
</dbReference>
<dbReference type="Gene3D" id="2.60.40.10">
    <property type="entry name" value="Immunoglobulins"/>
    <property type="match status" value="1"/>
</dbReference>
<dbReference type="InterPro" id="IPR013106">
    <property type="entry name" value="Ig_V-set"/>
</dbReference>
<dbReference type="PROSITE" id="PS50835">
    <property type="entry name" value="IG_LIKE"/>
    <property type="match status" value="1"/>
</dbReference>
<dbReference type="PANTHER" id="PTHR13869:SF20">
    <property type="entry name" value="MYELIN PROTEIN ZERO-LIKE PROTEIN 3"/>
    <property type="match status" value="1"/>
</dbReference>
<feature type="domain" description="Ig-like" evidence="12">
    <location>
        <begin position="21"/>
        <end position="142"/>
    </location>
</feature>
<evidence type="ECO:0000256" key="4">
    <source>
        <dbReference type="ARBA" id="ARBA00022729"/>
    </source>
</evidence>
<evidence type="ECO:0000256" key="9">
    <source>
        <dbReference type="ARBA" id="ARBA00023319"/>
    </source>
</evidence>
<reference evidence="13" key="2">
    <citation type="submission" date="2025-08" db="UniProtKB">
        <authorList>
            <consortium name="Ensembl"/>
        </authorList>
    </citation>
    <scope>IDENTIFICATION</scope>
</reference>
<evidence type="ECO:0000256" key="7">
    <source>
        <dbReference type="ARBA" id="ARBA00023157"/>
    </source>
</evidence>
<evidence type="ECO:0000256" key="6">
    <source>
        <dbReference type="ARBA" id="ARBA00023136"/>
    </source>
</evidence>
<reference evidence="13" key="3">
    <citation type="submission" date="2025-09" db="UniProtKB">
        <authorList>
            <consortium name="Ensembl"/>
        </authorList>
    </citation>
    <scope>IDENTIFICATION</scope>
</reference>
<dbReference type="InterPro" id="IPR007110">
    <property type="entry name" value="Ig-like_dom"/>
</dbReference>
<keyword evidence="9" id="KW-0393">Immunoglobulin domain</keyword>
<keyword evidence="8" id="KW-0325">Glycoprotein</keyword>
<dbReference type="GO" id="GO:0030198">
    <property type="term" value="P:extracellular matrix organization"/>
    <property type="evidence" value="ECO:0007669"/>
    <property type="project" value="Ensembl"/>
</dbReference>
<dbReference type="GO" id="GO:0005886">
    <property type="term" value="C:plasma membrane"/>
    <property type="evidence" value="ECO:0007669"/>
    <property type="project" value="TreeGrafter"/>
</dbReference>
<dbReference type="AlphaFoldDB" id="A0A670KD23"/>
<keyword evidence="5 10" id="KW-1133">Transmembrane helix</keyword>
<sequence>MGLSRKKPGGGALLLLWAALARVHSLEIQADSDVQAFVGEAVILKCWFKSSFPVTEKLTIDWTYRPLAGGSLEPIFHYQSDAYPAKKGTFRDRVSWVGNVAKRDASIRINNPTMDDNGTFTCAVKNPPDVQHNIPQTMLTVTQRGASFQLTSAGLLSILVFLPSAIVVALLLVRMAKKLGVLKSKKKCSYKKSSIEVSEEPERPKCKERLAAWCLRCLVSNSPILAHSQFDAGKIAGRAKHLGPAIKFPFMPDPIQRPRLKSPTFAAVGVRRVEPFVNRAGLGEWVGGHRNKPTRRYHPLFPFALQS</sequence>
<keyword evidence="3 10" id="KW-0812">Transmembrane</keyword>
<dbReference type="InterPro" id="IPR036179">
    <property type="entry name" value="Ig-like_dom_sf"/>
</dbReference>
<evidence type="ECO:0000256" key="2">
    <source>
        <dbReference type="ARBA" id="ARBA00007180"/>
    </source>
</evidence>
<evidence type="ECO:0000256" key="3">
    <source>
        <dbReference type="ARBA" id="ARBA00022692"/>
    </source>
</evidence>
<evidence type="ECO:0000256" key="8">
    <source>
        <dbReference type="ARBA" id="ARBA00023180"/>
    </source>
</evidence>
<dbReference type="SMART" id="SM00409">
    <property type="entry name" value="IG"/>
    <property type="match status" value="1"/>
</dbReference>
<keyword evidence="4 11" id="KW-0732">Signal</keyword>
<evidence type="ECO:0000256" key="10">
    <source>
        <dbReference type="SAM" id="Phobius"/>
    </source>
</evidence>
<keyword evidence="7" id="KW-1015">Disulfide bond</keyword>
<comment type="similarity">
    <text evidence="2">Belongs to the myelin P0 protein family.</text>
</comment>
<evidence type="ECO:0000313" key="13">
    <source>
        <dbReference type="Ensembl" id="ENSPMRP00000032717.1"/>
    </source>
</evidence>
<dbReference type="PRINTS" id="PR00213">
    <property type="entry name" value="MYELINP0"/>
</dbReference>
<evidence type="ECO:0000259" key="12">
    <source>
        <dbReference type="PROSITE" id="PS50835"/>
    </source>
</evidence>
<dbReference type="InterPro" id="IPR003599">
    <property type="entry name" value="Ig_sub"/>
</dbReference>
<dbReference type="SMART" id="SM00406">
    <property type="entry name" value="IGv"/>
    <property type="match status" value="1"/>
</dbReference>
<dbReference type="FunFam" id="2.60.40.10:FF:000193">
    <property type="entry name" value="Myelin protein zero-like 1 like"/>
    <property type="match status" value="1"/>
</dbReference>
<comment type="subcellular location">
    <subcellularLocation>
        <location evidence="1">Membrane</location>
        <topology evidence="1">Single-pass type I membrane protein</topology>
    </subcellularLocation>
</comment>
<protein>
    <submittedName>
        <fullName evidence="13">Myelin protein zero like 3</fullName>
    </submittedName>
</protein>
<dbReference type="GeneTree" id="ENSGT01030000234556"/>
<dbReference type="InterPro" id="IPR000920">
    <property type="entry name" value="Myelin_P0-rel"/>
</dbReference>
<accession>A0A670KD23</accession>
<proteinExistence type="inferred from homology"/>
<evidence type="ECO:0000256" key="5">
    <source>
        <dbReference type="ARBA" id="ARBA00022989"/>
    </source>
</evidence>
<dbReference type="Pfam" id="PF07686">
    <property type="entry name" value="V-set"/>
    <property type="match status" value="1"/>
</dbReference>